<feature type="compositionally biased region" description="Low complexity" evidence="4">
    <location>
        <begin position="2985"/>
        <end position="3003"/>
    </location>
</feature>
<feature type="compositionally biased region" description="Acidic residues" evidence="4">
    <location>
        <begin position="1377"/>
        <end position="1387"/>
    </location>
</feature>
<feature type="compositionally biased region" description="Polar residues" evidence="4">
    <location>
        <begin position="302"/>
        <end position="311"/>
    </location>
</feature>
<feature type="compositionally biased region" description="Acidic residues" evidence="4">
    <location>
        <begin position="2958"/>
        <end position="2969"/>
    </location>
</feature>
<feature type="compositionally biased region" description="Basic and acidic residues" evidence="4">
    <location>
        <begin position="404"/>
        <end position="413"/>
    </location>
</feature>
<feature type="compositionally biased region" description="Low complexity" evidence="4">
    <location>
        <begin position="451"/>
        <end position="463"/>
    </location>
</feature>
<feature type="compositionally biased region" description="Low complexity" evidence="4">
    <location>
        <begin position="3210"/>
        <end position="3229"/>
    </location>
</feature>
<feature type="compositionally biased region" description="Low complexity" evidence="4">
    <location>
        <begin position="3177"/>
        <end position="3193"/>
    </location>
</feature>
<feature type="region of interest" description="Disordered" evidence="4">
    <location>
        <begin position="288"/>
        <end position="311"/>
    </location>
</feature>
<feature type="region of interest" description="Disordered" evidence="4">
    <location>
        <begin position="2344"/>
        <end position="2554"/>
    </location>
</feature>
<feature type="compositionally biased region" description="Low complexity" evidence="4">
    <location>
        <begin position="2364"/>
        <end position="2394"/>
    </location>
</feature>
<feature type="compositionally biased region" description="Low complexity" evidence="4">
    <location>
        <begin position="2490"/>
        <end position="2500"/>
    </location>
</feature>
<feature type="compositionally biased region" description="Low complexity" evidence="4">
    <location>
        <begin position="2775"/>
        <end position="2809"/>
    </location>
</feature>
<feature type="compositionally biased region" description="Low complexity" evidence="4">
    <location>
        <begin position="3078"/>
        <end position="3111"/>
    </location>
</feature>
<evidence type="ECO:0000313" key="6">
    <source>
        <dbReference type="EMBL" id="SPP89315.1"/>
    </source>
</evidence>
<feature type="compositionally biased region" description="Basic and acidic residues" evidence="4">
    <location>
        <begin position="289"/>
        <end position="299"/>
    </location>
</feature>
<feature type="compositionally biased region" description="Basic and acidic residues" evidence="4">
    <location>
        <begin position="98"/>
        <end position="112"/>
    </location>
</feature>
<dbReference type="OrthoDB" id="6381429at2759"/>
<feature type="compositionally biased region" description="Basic and acidic residues" evidence="4">
    <location>
        <begin position="1183"/>
        <end position="1214"/>
    </location>
</feature>
<dbReference type="SUPFAM" id="SSF47576">
    <property type="entry name" value="Calponin-homology domain, CH-domain"/>
    <property type="match status" value="1"/>
</dbReference>
<feature type="compositionally biased region" description="Polar residues" evidence="4">
    <location>
        <begin position="115"/>
        <end position="133"/>
    </location>
</feature>
<keyword evidence="1" id="KW-0597">Phosphoprotein</keyword>
<feature type="region of interest" description="Disordered" evidence="4">
    <location>
        <begin position="3058"/>
        <end position="3111"/>
    </location>
</feature>
<feature type="compositionally biased region" description="Low complexity" evidence="4">
    <location>
        <begin position="816"/>
        <end position="830"/>
    </location>
</feature>
<keyword evidence="2" id="KW-0175">Coiled coil</keyword>
<feature type="compositionally biased region" description="Low complexity" evidence="4">
    <location>
        <begin position="1309"/>
        <end position="1318"/>
    </location>
</feature>
<feature type="compositionally biased region" description="Acidic residues" evidence="4">
    <location>
        <begin position="2177"/>
        <end position="2194"/>
    </location>
</feature>
<feature type="compositionally biased region" description="Polar residues" evidence="4">
    <location>
        <begin position="896"/>
        <end position="906"/>
    </location>
</feature>
<protein>
    <submittedName>
        <fullName evidence="6">Blast:Smoothelin-like protein 1</fullName>
    </submittedName>
</protein>
<feature type="compositionally biased region" description="Basic and acidic residues" evidence="4">
    <location>
        <begin position="1791"/>
        <end position="1807"/>
    </location>
</feature>
<feature type="compositionally biased region" description="Polar residues" evidence="4">
    <location>
        <begin position="2720"/>
        <end position="2732"/>
    </location>
</feature>
<feature type="compositionally biased region" description="Pro residues" evidence="4">
    <location>
        <begin position="1569"/>
        <end position="1581"/>
    </location>
</feature>
<feature type="region of interest" description="Disordered" evidence="4">
    <location>
        <begin position="3151"/>
        <end position="3193"/>
    </location>
</feature>
<dbReference type="SMART" id="SM00033">
    <property type="entry name" value="CH"/>
    <property type="match status" value="1"/>
</dbReference>
<dbReference type="PROSITE" id="PS50021">
    <property type="entry name" value="CH"/>
    <property type="match status" value="1"/>
</dbReference>
<feature type="compositionally biased region" description="Polar residues" evidence="4">
    <location>
        <begin position="2274"/>
        <end position="2285"/>
    </location>
</feature>
<feature type="compositionally biased region" description="Polar residues" evidence="4">
    <location>
        <begin position="782"/>
        <end position="812"/>
    </location>
</feature>
<feature type="compositionally biased region" description="Polar residues" evidence="4">
    <location>
        <begin position="1542"/>
        <end position="1556"/>
    </location>
</feature>
<accession>A0A3B0K5A0</accession>
<feature type="region of interest" description="Disordered" evidence="4">
    <location>
        <begin position="2170"/>
        <end position="2325"/>
    </location>
</feature>
<dbReference type="FunFam" id="1.10.418.10:FF:000009">
    <property type="entry name" value="smoothelin isoform X2"/>
    <property type="match status" value="1"/>
</dbReference>
<feature type="compositionally biased region" description="Low complexity" evidence="4">
    <location>
        <begin position="1709"/>
        <end position="1718"/>
    </location>
</feature>
<dbReference type="Pfam" id="PF00307">
    <property type="entry name" value="CH"/>
    <property type="match status" value="1"/>
</dbReference>
<feature type="domain" description="Calponin-homology (CH)" evidence="5">
    <location>
        <begin position="3251"/>
        <end position="3357"/>
    </location>
</feature>
<feature type="region of interest" description="Disordered" evidence="4">
    <location>
        <begin position="98"/>
        <end position="138"/>
    </location>
</feature>
<feature type="compositionally biased region" description="Basic and acidic residues" evidence="4">
    <location>
        <begin position="1332"/>
        <end position="1341"/>
    </location>
</feature>
<feature type="compositionally biased region" description="Low complexity" evidence="4">
    <location>
        <begin position="863"/>
        <end position="891"/>
    </location>
</feature>
<feature type="compositionally biased region" description="Low complexity" evidence="4">
    <location>
        <begin position="2616"/>
        <end position="2630"/>
    </location>
</feature>
<feature type="region of interest" description="Disordered" evidence="4">
    <location>
        <begin position="2106"/>
        <end position="2132"/>
    </location>
</feature>
<sequence>MELECDLGAIQNEELLRKMWQQSEDSERKKQIRSHLYKLRESRLCNLYRHEADPMAEPQGNGNGNGTSSLTGFGAKDPLATSHGDALLDQNFQSLKSKEVRDSMSPTHELKFHSMTLTQPSSTGWDVQTSSEVSPDGRAFRTETLAKTDGIEKLNGGGLAEFKGRNEQRSSASHQGDDQNYVKKASESTNTQLQEKVVFGDENSGRTEMKVSSTSTSSSSTKKVVSSSSSSSKVEYGDEPSAQPARYLMDDQEKVYQQQLQREQREWEDKCRVQEQRILQEQLQQQRQQQEERYSESREQSNSTRNVQTQQHYEENKLYVDMDKASPEYQRHVQHLMSQPGEIISNTVEYPKPNVKMITTVKRLPDGTIVKNKRYETEQVNQPQAQLQTQTQTHTQSQTQSQRRAQDVHDSHVRNQTHSQSQPRDVVDNAEPLGRHSGQQQRPVEREQEQEQVTQSQSFSSVKKSSRRFSTETTSETVEEFDDHGQPITAAVPAAGRPSVPQSSRQQVAPPPQTSDFSTHGFPSVRPNKPTQEFSSQRPSNETEQEVVVVKSEKSRNVKQSSSSQRTIETEFVDRPQSQSQSQPQIAARAQAPIPSWEQPASPRRQPVDDYSTHGFPSVRSRPDQPDGEVIVTSKSVSRNQKASHKSQTERIIETQVDQDYAKAHPNSHTTHSHGQPPQSASPSPDSGARRQAAQTPAAGARPGTRGGNSPNSSDNTTTTTSVSRRQLEKVDAAHRAFAASLRSSSPADSTTSVGSPHHQTPRSSISSSRTYRREGREGSHDSQAPSESSRISTTTVTRQTSGGGSAPTTPKSVGKTPVVKQQQVTTTKTISNEPKSPTQKAATTTVTTTTTSTIKTGGGAGPSSPTAAAAAPTPAPQSPTTAAAPASSAPVPDNKLSQYTYTTTKPGDIFSLPSTPTPTPTTPPTINNEPTTTTTTTPLTINNNKDKNTATGSTTATSTTTSHDQEPIRKVKVSANEAHEAVPVPVAEPPCVKRQYYQLGPETVNETLNAGETIVPVPRPFESVATKQTDTKTRYQQRNEEQPEPQPESTSKPKSNLASSKGNSKSPSVERRPVFRETTFEGRRGSKPEEDVLLIEEQILIDETTFQSRPRAHPKPKQGSPEPGLPQSRAQSPEKPRVWPRQSPEKQTQPLPSKESPQGQVSPEKQLPSKSQVPLSPVGRADSPEKSEPVRAQRSEKEAPRALNPDKEPELPRRSYQLPKESSSPQKVVPKAQTPLGPALPKTSQRAQSPEKKSGYSRGSPRQTPDKEIPRQPQLGAPRLSPEKESPQSAPLQPSVQQKREDELFRSTITTHQTRTTKNNLNDEFLTNERQGQRQKERDSIPQQQPEPEPKTKTQPQHEEAIESPDGGLFSKGADSEPEPEPEPEPEAPTYRKKGLSRRETFEDRCRKILGMEEDGDTQGSYITRPNDDNDDDHNQTEEEDEKEIKQTTTTQRQKETETIEVKIEDCLDDDYDDYNDQPSRRVTETFVVRTQPKIKVDQVPQPELSELFMDGEETSKVDNTHHIPNPKEDAETINVYEETTIFNTKRPSKSSSPVPQTPRKSTRKSPSPSPSPAPSPSSSPAPSTAFAPHSKPEPETVSTSFITIDCQTTKTNRKLQPESQAGPSTKNISSPTKEEPQEELLSQKRPSVTTSTKSETERRNSRTSPTKQTTPLPKSVAPKGPRKESLTGRKPEANGPKRDSVVEETRTITTTSTTTKTGRKPSDGSASSSLKDRLRSLPRKQKPSVQNHTPIKADNVDGDTSTSPDVSPSRAPHNTERRRSSNISVHTEIIIDHTSPKSPRTERRPQLIAALSPAAARKLPVTERKESAPVPRVTRRDKADKVLRSTSENIIKVVNGKKNPHKQQPQQHQPKKQPRPSQPSKPEMSTLRPVERGSRPSKCFTTKTINLSEQLLTNSEDMIIDIQQAKSSREPSPDRIVPTPVNAMAVETGKPRYPDVVQEPDDEPRKKPQVTNITIFEEAANAYVGCQISELRSSNGLDDDILDNPMVEAPQSLDYPSSSTSTSADPSHPVQPVQPQDTDDCLLSVHEKVSRFTHSAEQVKQPRSSVPFSREFDTNARIPDNDECLLSINQKVDKFLRTAENITRQPLTPTPSRELERPSFEEMDEELRQDDCTLSVSQKVHKFIDTAEKLAPTAPQKSPRLVASIERHISRQETDLEQESEPELQSDREEDEYPKQQTQQESEEEEPLPMTKSHTTAIELKRQEDILSRPSVFGQPSPKSPPTPTMTPKQNGTKPKSTPSSSLITEERRSYRNQTTTGSTTKPMKSPQQQPSSSSVPRGSNANGPSKPTMKPTPAGSVIKRNMEHVSQQQWVISDVDVDVEMVGPAPPTHQKPANIRKPPRRSASPSPIRLSPSPSPSQSPLTSPSRSPSRLNITGTTRTNLYLNSEHFQHSHSQRQQHSGTTTKQKSPKSIPSPSPSPINQHPRKVTDTADPEPPVHVESLPAIPNGRTVATRRNVFEKTPPPTPPQVAAAPTEPQAVGGGRRPSYMDHTKSSLEHIRRDSLEINKNNYSRKSSVENDSGVEPRNPNTSVKFDVPKKEEKVKPKISDQEIEEIFDLPLLEELLETVSSYEMRRRIRAQMRLIRKNMINAETSSNTTTTTVVKTSPSVAPQPRKQLPQQQNAVSPRDRSHSPVSKTSSISLKEVRTTSNTTRRQRAEQVDSTTGPGGATPQGKPPVKPRERSASPAHRRRSSPPGKQSPGSTTRTPNSGTGPRAGAPSKPSQQEPIWADRAKVLKGPGPVSNCGSSPRKGSATSTTSTSSSSTTGKVTRTLQSTSTSSTASSSSRQASKQREEDSITSSYGVGPTDENGLPLFGIRALKKKSQPAPCETKQEVTGYVIEEQFYSDNKSPPRHERRELIYSSNADELASIQKQMLVREFKKVESEEQPQSEMDARYVRRGSVKKLSEKFIRKESSSSTHSSTSQSLVSSRTGHAADAEEEETTEDSESNEVCSVIEAPQMRQGSSSTTTTRSSNTRSFLNSSADQRQVTSVYDVLERMRNADHVEEPGDTNEDREARALLNKFLGASVIMQGVESMLPPTTTGQRLNSQGVKSTRITNTYSKSGTGTGTGTSSSISKVTSSSSSSAPVTRTTCHIEEIQDEQILKQLLEQASTYEERRKIRARLRELMAEREAAQQHRQQSSTTSEQRSETKSKDGVTTTTTKVTTRTVSGSAASKNISPLAKFKQLDKQAAAQQAQKSSPTTSTPTTPGGGSSQPLFKFTDPALNARAATVKDQLLQWCQHKTQEYENVQISNFSSSWSDGLAFCALIHHFLPDAFDYSTLTKQTRRHNFEVAFSVADEKAGIAPLLDVEDMVEMSRPDWKCVFVYVQSIYRRFRNCQ</sequence>
<feature type="compositionally biased region" description="Polar residues" evidence="4">
    <location>
        <begin position="1288"/>
        <end position="1298"/>
    </location>
</feature>
<feature type="region of interest" description="Disordered" evidence="4">
    <location>
        <begin position="1999"/>
        <end position="2039"/>
    </location>
</feature>
<feature type="compositionally biased region" description="Polar residues" evidence="4">
    <location>
        <begin position="1619"/>
        <end position="1633"/>
    </location>
</feature>
<reference evidence="7" key="1">
    <citation type="submission" date="2018-01" db="EMBL/GenBank/DDBJ databases">
        <authorList>
            <person name="Alioto T."/>
            <person name="Alioto T."/>
        </authorList>
    </citation>
    <scope>NUCLEOTIDE SEQUENCE [LARGE SCALE GENOMIC DNA]</scope>
</reference>
<feature type="compositionally biased region" description="Low complexity" evidence="4">
    <location>
        <begin position="2288"/>
        <end position="2299"/>
    </location>
</feature>
<dbReference type="EMBL" id="OUUW01000019">
    <property type="protein sequence ID" value="SPP89315.1"/>
    <property type="molecule type" value="Genomic_DNA"/>
</dbReference>
<evidence type="ECO:0000256" key="3">
    <source>
        <dbReference type="ARBA" id="ARBA00061655"/>
    </source>
</evidence>
<evidence type="ECO:0000259" key="5">
    <source>
        <dbReference type="PROSITE" id="PS50021"/>
    </source>
</evidence>
<dbReference type="InterPro" id="IPR036872">
    <property type="entry name" value="CH_dom_sf"/>
</dbReference>
<dbReference type="InterPro" id="IPR001715">
    <property type="entry name" value="CH_dom"/>
</dbReference>
<feature type="compositionally biased region" description="Low complexity" evidence="4">
    <location>
        <begin position="696"/>
        <end position="724"/>
    </location>
</feature>
<feature type="compositionally biased region" description="Polar residues" evidence="4">
    <location>
        <begin position="1664"/>
        <end position="1674"/>
    </location>
</feature>
<feature type="compositionally biased region" description="Basic and acidic residues" evidence="4">
    <location>
        <begin position="1398"/>
        <end position="1412"/>
    </location>
</feature>
<feature type="compositionally biased region" description="Polar residues" evidence="4">
    <location>
        <begin position="414"/>
        <end position="423"/>
    </location>
</feature>
<dbReference type="STRING" id="7266.A0A3B0K5A0"/>
<dbReference type="Proteomes" id="UP000268350">
    <property type="component" value="Unassembled WGS sequence"/>
</dbReference>
<feature type="compositionally biased region" description="Polar residues" evidence="4">
    <location>
        <begin position="3059"/>
        <end position="3077"/>
    </location>
</feature>
<feature type="compositionally biased region" description="Polar residues" evidence="4">
    <location>
        <begin position="2653"/>
        <end position="2673"/>
    </location>
</feature>
<keyword evidence="7" id="KW-1185">Reference proteome</keyword>
<feature type="compositionally biased region" description="Basic and acidic residues" evidence="4">
    <location>
        <begin position="1349"/>
        <end position="1362"/>
    </location>
</feature>
<feature type="region of interest" description="Disordered" evidence="4">
    <location>
        <begin position="154"/>
        <end position="242"/>
    </location>
</feature>
<feature type="compositionally biased region" description="Basic and acidic residues" evidence="4">
    <location>
        <begin position="2508"/>
        <end position="2526"/>
    </location>
</feature>
<feature type="compositionally biased region" description="Polar residues" evidence="4">
    <location>
        <begin position="2395"/>
        <end position="2406"/>
    </location>
</feature>
<feature type="compositionally biased region" description="Polar residues" evidence="4">
    <location>
        <begin position="529"/>
        <end position="542"/>
    </location>
</feature>
<organism evidence="6 7">
    <name type="scientific">Drosophila guanche</name>
    <name type="common">Fruit fly</name>
    <dbReference type="NCBI Taxonomy" id="7266"/>
    <lineage>
        <taxon>Eukaryota</taxon>
        <taxon>Metazoa</taxon>
        <taxon>Ecdysozoa</taxon>
        <taxon>Arthropoda</taxon>
        <taxon>Hexapoda</taxon>
        <taxon>Insecta</taxon>
        <taxon>Pterygota</taxon>
        <taxon>Neoptera</taxon>
        <taxon>Endopterygota</taxon>
        <taxon>Diptera</taxon>
        <taxon>Brachycera</taxon>
        <taxon>Muscomorpha</taxon>
        <taxon>Ephydroidea</taxon>
        <taxon>Drosophilidae</taxon>
        <taxon>Drosophila</taxon>
        <taxon>Sophophora</taxon>
    </lineage>
</organism>
<feature type="compositionally biased region" description="Basic and acidic residues" evidence="4">
    <location>
        <begin position="1836"/>
        <end position="1845"/>
    </location>
</feature>
<evidence type="ECO:0000256" key="1">
    <source>
        <dbReference type="ARBA" id="ARBA00022553"/>
    </source>
</evidence>
<comment type="similarity">
    <text evidence="3">Belongs to the smoothelin family.</text>
</comment>
<feature type="region of interest" description="Disordered" evidence="4">
    <location>
        <begin position="376"/>
        <end position="969"/>
    </location>
</feature>
<evidence type="ECO:0000256" key="4">
    <source>
        <dbReference type="SAM" id="MobiDB-lite"/>
    </source>
</evidence>
<feature type="compositionally biased region" description="Low complexity" evidence="4">
    <location>
        <begin position="210"/>
        <end position="234"/>
    </location>
</feature>
<dbReference type="Gene3D" id="1.10.418.10">
    <property type="entry name" value="Calponin-like domain"/>
    <property type="match status" value="1"/>
</dbReference>
<feature type="compositionally biased region" description="Basic and acidic residues" evidence="4">
    <location>
        <begin position="1069"/>
        <end position="1091"/>
    </location>
</feature>
<feature type="compositionally biased region" description="Basic and acidic residues" evidence="4">
    <location>
        <begin position="772"/>
        <end position="781"/>
    </location>
</feature>
<feature type="region of interest" description="Disordered" evidence="4">
    <location>
        <begin position="53"/>
        <end position="82"/>
    </location>
</feature>
<feature type="compositionally biased region" description="Low complexity" evidence="4">
    <location>
        <begin position="575"/>
        <end position="596"/>
    </location>
</feature>
<feature type="compositionally biased region" description="Polar residues" evidence="4">
    <location>
        <begin position="742"/>
        <end position="759"/>
    </location>
</feature>
<proteinExistence type="inferred from homology"/>
<feature type="compositionally biased region" description="Polar residues" evidence="4">
    <location>
        <begin position="2252"/>
        <end position="2266"/>
    </location>
</feature>
<name>A0A3B0K5A0_DROGU</name>
<dbReference type="InterPro" id="IPR022189">
    <property type="entry name" value="SMTN"/>
</dbReference>
<dbReference type="CDD" id="cd21200">
    <property type="entry name" value="CH_SMTN-like"/>
    <property type="match status" value="1"/>
</dbReference>
<feature type="compositionally biased region" description="Polar residues" evidence="4">
    <location>
        <begin position="1050"/>
        <end position="1068"/>
    </location>
</feature>
<feature type="compositionally biased region" description="Polar residues" evidence="4">
    <location>
        <begin position="558"/>
        <end position="567"/>
    </location>
</feature>
<gene>
    <name evidence="6" type="ORF">DGUA_6G020105</name>
</gene>
<feature type="compositionally biased region" description="Polar residues" evidence="4">
    <location>
        <begin position="1598"/>
        <end position="1612"/>
    </location>
</feature>
<feature type="region of interest" description="Disordered" evidence="4">
    <location>
        <begin position="1514"/>
        <end position="1900"/>
    </location>
</feature>
<feature type="compositionally biased region" description="Low complexity" evidence="4">
    <location>
        <begin position="2936"/>
        <end position="2952"/>
    </location>
</feature>
<dbReference type="OMA" id="THNQTHN"/>
<feature type="region of interest" description="Disordered" evidence="4">
    <location>
        <begin position="2616"/>
        <end position="2833"/>
    </location>
</feature>
<feature type="compositionally biased region" description="Polar residues" evidence="4">
    <location>
        <begin position="1146"/>
        <end position="1175"/>
    </location>
</feature>
<feature type="compositionally biased region" description="Polar residues" evidence="4">
    <location>
        <begin position="1646"/>
        <end position="1655"/>
    </location>
</feature>
<feature type="region of interest" description="Disordered" evidence="4">
    <location>
        <begin position="3207"/>
        <end position="3240"/>
    </location>
</feature>
<feature type="compositionally biased region" description="Basic and acidic residues" evidence="4">
    <location>
        <begin position="1683"/>
        <end position="1708"/>
    </location>
</feature>
<feature type="region of interest" description="Disordered" evidence="4">
    <location>
        <begin position="1013"/>
        <end position="1457"/>
    </location>
</feature>
<feature type="compositionally biased region" description="Low complexity" evidence="4">
    <location>
        <begin position="925"/>
        <end position="963"/>
    </location>
</feature>
<feature type="compositionally biased region" description="Low complexity" evidence="4">
    <location>
        <begin position="382"/>
        <end position="403"/>
    </location>
</feature>
<feature type="compositionally biased region" description="Low complexity" evidence="4">
    <location>
        <begin position="673"/>
        <end position="687"/>
    </location>
</feature>
<feature type="compositionally biased region" description="Basic and acidic residues" evidence="4">
    <location>
        <begin position="1030"/>
        <end position="1042"/>
    </location>
</feature>
<feature type="region of interest" description="Disordered" evidence="4">
    <location>
        <begin position="2928"/>
        <end position="3005"/>
    </location>
</feature>
<feature type="compositionally biased region" description="Basic and acidic residues" evidence="4">
    <location>
        <begin position="175"/>
        <end position="186"/>
    </location>
</feature>
<feature type="compositionally biased region" description="Basic and acidic residues" evidence="4">
    <location>
        <begin position="726"/>
        <end position="735"/>
    </location>
</feature>
<evidence type="ECO:0000256" key="2">
    <source>
        <dbReference type="ARBA" id="ARBA00023054"/>
    </source>
</evidence>
<feature type="compositionally biased region" description="Basic and acidic residues" evidence="4">
    <location>
        <begin position="1515"/>
        <end position="1532"/>
    </location>
</feature>
<evidence type="ECO:0000313" key="7">
    <source>
        <dbReference type="Proteomes" id="UP000268350"/>
    </source>
</evidence>
<feature type="compositionally biased region" description="Low complexity" evidence="4">
    <location>
        <begin position="839"/>
        <end position="856"/>
    </location>
</feature>
<feature type="compositionally biased region" description="Low complexity" evidence="4">
    <location>
        <begin position="3157"/>
        <end position="3167"/>
    </location>
</feature>
<dbReference type="Pfam" id="PF12510">
    <property type="entry name" value="Smoothelin"/>
    <property type="match status" value="2"/>
</dbReference>